<evidence type="ECO:0000313" key="8">
    <source>
        <dbReference type="Proteomes" id="UP000011910"/>
    </source>
</evidence>
<dbReference type="Gene3D" id="1.10.10.10">
    <property type="entry name" value="Winged helix-like DNA-binding domain superfamily/Winged helix DNA-binding domain"/>
    <property type="match status" value="1"/>
</dbReference>
<dbReference type="AlphaFoldDB" id="M7N189"/>
<sequence length="184" mass="21429">MEPLANMSDEALLEGCLKKDRKYQELLYRKYSRKMYAICQAYARDKDMAQDILQDSFVKVFLKINTYAPTNSLEGWIRRVVTNTAIDYFRQSRRLNNFIELVEEHNQEVSEDNISRAINVEEILFFLRKLPEGARVIFNLYAIEGYTHKEIADRLSISEGTSKSQYSRARTILQAYLTGLAGHV</sequence>
<comment type="caution">
    <text evidence="7">The sequence shown here is derived from an EMBL/GenBank/DDBJ whole genome shotgun (WGS) entry which is preliminary data.</text>
</comment>
<proteinExistence type="inferred from homology"/>
<feature type="domain" description="RNA polymerase sigma factor 70 region 4 type 2" evidence="6">
    <location>
        <begin position="122"/>
        <end position="171"/>
    </location>
</feature>
<dbReference type="InterPro" id="IPR039425">
    <property type="entry name" value="RNA_pol_sigma-70-like"/>
</dbReference>
<dbReference type="InterPro" id="IPR013249">
    <property type="entry name" value="RNA_pol_sigma70_r4_t2"/>
</dbReference>
<name>M7N189_9BACT</name>
<keyword evidence="2" id="KW-0805">Transcription regulation</keyword>
<keyword evidence="3" id="KW-0731">Sigma factor</keyword>
<dbReference type="GO" id="GO:0016987">
    <property type="term" value="F:sigma factor activity"/>
    <property type="evidence" value="ECO:0007669"/>
    <property type="project" value="UniProtKB-KW"/>
</dbReference>
<dbReference type="PATRIC" id="fig|1279009.4.peg.2461"/>
<dbReference type="InterPro" id="IPR036388">
    <property type="entry name" value="WH-like_DNA-bd_sf"/>
</dbReference>
<accession>M7N189</accession>
<dbReference type="PANTHER" id="PTHR43133:SF46">
    <property type="entry name" value="RNA POLYMERASE SIGMA-70 FACTOR ECF SUBFAMILY"/>
    <property type="match status" value="1"/>
</dbReference>
<dbReference type="Gene3D" id="1.10.1740.10">
    <property type="match status" value="1"/>
</dbReference>
<evidence type="ECO:0000256" key="3">
    <source>
        <dbReference type="ARBA" id="ARBA00023082"/>
    </source>
</evidence>
<keyword evidence="8" id="KW-1185">Reference proteome</keyword>
<dbReference type="NCBIfam" id="TIGR02937">
    <property type="entry name" value="sigma70-ECF"/>
    <property type="match status" value="1"/>
</dbReference>
<evidence type="ECO:0000256" key="4">
    <source>
        <dbReference type="ARBA" id="ARBA00023163"/>
    </source>
</evidence>
<dbReference type="eggNOG" id="COG1595">
    <property type="taxonomic scope" value="Bacteria"/>
</dbReference>
<dbReference type="InterPro" id="IPR014284">
    <property type="entry name" value="RNA_pol_sigma-70_dom"/>
</dbReference>
<dbReference type="Proteomes" id="UP000011910">
    <property type="component" value="Unassembled WGS sequence"/>
</dbReference>
<evidence type="ECO:0000313" key="7">
    <source>
        <dbReference type="EMBL" id="EMR02443.1"/>
    </source>
</evidence>
<keyword evidence="4" id="KW-0804">Transcription</keyword>
<dbReference type="STRING" id="1279009.ADICEAN_02429"/>
<dbReference type="PANTHER" id="PTHR43133">
    <property type="entry name" value="RNA POLYMERASE ECF-TYPE SIGMA FACTO"/>
    <property type="match status" value="1"/>
</dbReference>
<evidence type="ECO:0000259" key="6">
    <source>
        <dbReference type="Pfam" id="PF08281"/>
    </source>
</evidence>
<dbReference type="GO" id="GO:0006352">
    <property type="term" value="P:DNA-templated transcription initiation"/>
    <property type="evidence" value="ECO:0007669"/>
    <property type="project" value="InterPro"/>
</dbReference>
<dbReference type="SUPFAM" id="SSF88946">
    <property type="entry name" value="Sigma2 domain of RNA polymerase sigma factors"/>
    <property type="match status" value="1"/>
</dbReference>
<gene>
    <name evidence="7" type="primary">rpoE_6</name>
    <name evidence="7" type="ORF">ADICEAN_02429</name>
</gene>
<dbReference type="InterPro" id="IPR013325">
    <property type="entry name" value="RNA_pol_sigma_r2"/>
</dbReference>
<dbReference type="SUPFAM" id="SSF88659">
    <property type="entry name" value="Sigma3 and sigma4 domains of RNA polymerase sigma factors"/>
    <property type="match status" value="1"/>
</dbReference>
<dbReference type="Pfam" id="PF08281">
    <property type="entry name" value="Sigma70_r4_2"/>
    <property type="match status" value="1"/>
</dbReference>
<evidence type="ECO:0000256" key="1">
    <source>
        <dbReference type="ARBA" id="ARBA00010641"/>
    </source>
</evidence>
<dbReference type="EMBL" id="AODQ01000058">
    <property type="protein sequence ID" value="EMR02443.1"/>
    <property type="molecule type" value="Genomic_DNA"/>
</dbReference>
<reference evidence="7 8" key="1">
    <citation type="journal article" date="2013" name="Genome Announc.">
        <title>Draft Genome Sequence of Cesiribacter andamanensis Strain AMV16T, Isolated from a Soil Sample from a Mud Volcano in the Andaman Islands, India.</title>
        <authorList>
            <person name="Shivaji S."/>
            <person name="Ara S."/>
            <person name="Begum Z."/>
            <person name="Srinivas T.N."/>
            <person name="Singh A."/>
            <person name="Kumar Pinnaka A."/>
        </authorList>
    </citation>
    <scope>NUCLEOTIDE SEQUENCE [LARGE SCALE GENOMIC DNA]</scope>
    <source>
        <strain evidence="7 8">AMV16</strain>
    </source>
</reference>
<dbReference type="InterPro" id="IPR013324">
    <property type="entry name" value="RNA_pol_sigma_r3/r4-like"/>
</dbReference>
<evidence type="ECO:0000259" key="5">
    <source>
        <dbReference type="Pfam" id="PF04542"/>
    </source>
</evidence>
<feature type="domain" description="RNA polymerase sigma-70 region 2" evidence="5">
    <location>
        <begin position="27"/>
        <end position="94"/>
    </location>
</feature>
<evidence type="ECO:0000256" key="2">
    <source>
        <dbReference type="ARBA" id="ARBA00023015"/>
    </source>
</evidence>
<organism evidence="7 8">
    <name type="scientific">Cesiribacter andamanensis AMV16</name>
    <dbReference type="NCBI Taxonomy" id="1279009"/>
    <lineage>
        <taxon>Bacteria</taxon>
        <taxon>Pseudomonadati</taxon>
        <taxon>Bacteroidota</taxon>
        <taxon>Cytophagia</taxon>
        <taxon>Cytophagales</taxon>
        <taxon>Cesiribacteraceae</taxon>
        <taxon>Cesiribacter</taxon>
    </lineage>
</organism>
<protein>
    <submittedName>
        <fullName evidence="7">Sigma-24</fullName>
    </submittedName>
</protein>
<dbReference type="InterPro" id="IPR007627">
    <property type="entry name" value="RNA_pol_sigma70_r2"/>
</dbReference>
<comment type="similarity">
    <text evidence="1">Belongs to the sigma-70 factor family. ECF subfamily.</text>
</comment>
<dbReference type="GO" id="GO:0003677">
    <property type="term" value="F:DNA binding"/>
    <property type="evidence" value="ECO:0007669"/>
    <property type="project" value="InterPro"/>
</dbReference>
<dbReference type="Pfam" id="PF04542">
    <property type="entry name" value="Sigma70_r2"/>
    <property type="match status" value="1"/>
</dbReference>